<dbReference type="EMBL" id="LR962863">
    <property type="protein sequence ID" value="CAD7359881.1"/>
    <property type="molecule type" value="Genomic_DNA"/>
</dbReference>
<reference evidence="10 13" key="1">
    <citation type="submission" date="2018-01" db="EMBL/GenBank/DDBJ databases">
        <title>Complete genome sequence of Staphylococcus Scheliferi isolated from human.</title>
        <authorList>
            <person name="Abouelkhair M.A."/>
            <person name="Bemis D.A."/>
            <person name="Kania S.A."/>
        </authorList>
    </citation>
    <scope>NUCLEOTIDE SEQUENCE [LARGE SCALE GENOMIC DNA]</scope>
    <source>
        <strain evidence="10 13">ATCC 43808</strain>
    </source>
</reference>
<accession>A0A7Z7QQ99</accession>
<evidence type="ECO:0000256" key="7">
    <source>
        <dbReference type="ARBA" id="ARBA00023315"/>
    </source>
</evidence>
<evidence type="ECO:0000256" key="5">
    <source>
        <dbReference type="ARBA" id="ARBA00022960"/>
    </source>
</evidence>
<evidence type="ECO:0000313" key="9">
    <source>
        <dbReference type="EMBL" id="CAD7359881.1"/>
    </source>
</evidence>
<dbReference type="Gene3D" id="1.20.58.90">
    <property type="match status" value="1"/>
</dbReference>
<gene>
    <name evidence="11" type="primary">femB_1</name>
    <name evidence="10" type="ORF">C1O36_04235</name>
    <name evidence="11" type="ORF">NCTC12218_01543</name>
</gene>
<dbReference type="InterPro" id="IPR050644">
    <property type="entry name" value="PG_Glycine_Bridge_Synth"/>
</dbReference>
<keyword evidence="13" id="KW-1185">Reference proteome</keyword>
<keyword evidence="7 11" id="KW-0012">Acyltransferase</keyword>
<evidence type="ECO:0000313" key="13">
    <source>
        <dbReference type="Proteomes" id="UP000572988"/>
    </source>
</evidence>
<evidence type="ECO:0000256" key="8">
    <source>
        <dbReference type="ARBA" id="ARBA00023316"/>
    </source>
</evidence>
<comment type="similarity">
    <text evidence="2">Belongs to the FemABX family.</text>
</comment>
<keyword evidence="5" id="KW-0133">Cell shape</keyword>
<evidence type="ECO:0000256" key="1">
    <source>
        <dbReference type="ARBA" id="ARBA00004496"/>
    </source>
</evidence>
<evidence type="ECO:0000313" key="12">
    <source>
        <dbReference type="Proteomes" id="UP000264146"/>
    </source>
</evidence>
<name>A0A7Z7QQ99_STASC</name>
<dbReference type="Proteomes" id="UP000572988">
    <property type="component" value="Unassembled WGS sequence"/>
</dbReference>
<dbReference type="PANTHER" id="PTHR36174:SF2">
    <property type="entry name" value="AMINOACYLTRANSFERASE FEMA"/>
    <property type="match status" value="1"/>
</dbReference>
<dbReference type="GO" id="GO:0016755">
    <property type="term" value="F:aminoacyltransferase activity"/>
    <property type="evidence" value="ECO:0007669"/>
    <property type="project" value="InterPro"/>
</dbReference>
<dbReference type="PROSITE" id="PS51191">
    <property type="entry name" value="FEMABX"/>
    <property type="match status" value="1"/>
</dbReference>
<dbReference type="GO" id="GO:0071555">
    <property type="term" value="P:cell wall organization"/>
    <property type="evidence" value="ECO:0007669"/>
    <property type="project" value="UniProtKB-KW"/>
</dbReference>
<dbReference type="EC" id="2.3.2.-" evidence="11"/>
<keyword evidence="4 11" id="KW-0808">Transferase</keyword>
<evidence type="ECO:0000313" key="10">
    <source>
        <dbReference type="EMBL" id="NHA33736.1"/>
    </source>
</evidence>
<reference evidence="11" key="2">
    <citation type="submission" date="2018-06" db="EMBL/GenBank/DDBJ databases">
        <authorList>
            <consortium name="Pathogen Informatics"/>
            <person name="Doyle S."/>
        </authorList>
    </citation>
    <scope>NUCLEOTIDE SEQUENCE [LARGE SCALE GENOMIC DNA]</scope>
    <source>
        <strain evidence="11">NCTC12218</strain>
    </source>
</reference>
<dbReference type="SUPFAM" id="SSF55729">
    <property type="entry name" value="Acyl-CoA N-acyltransferases (Nat)"/>
    <property type="match status" value="2"/>
</dbReference>
<dbReference type="GO" id="GO:0008360">
    <property type="term" value="P:regulation of cell shape"/>
    <property type="evidence" value="ECO:0007669"/>
    <property type="project" value="UniProtKB-KW"/>
</dbReference>
<dbReference type="Pfam" id="PF02388">
    <property type="entry name" value="FemAB"/>
    <property type="match status" value="1"/>
</dbReference>
<reference evidence="9 12" key="3">
    <citation type="submission" date="2020-11" db="EMBL/GenBank/DDBJ databases">
        <authorList>
            <consortium name="Pathogen Informatics"/>
        </authorList>
    </citation>
    <scope>NUCLEOTIDE SEQUENCE [LARGE SCALE GENOMIC DNA]</scope>
    <source>
        <strain evidence="9 12">NCTC12218</strain>
    </source>
</reference>
<keyword evidence="6" id="KW-0573">Peptidoglycan synthesis</keyword>
<protein>
    <submittedName>
        <fullName evidence="10 11">Aminoacyltransferase</fullName>
        <ecNumber evidence="11">2.3.2.-</ecNumber>
        <ecNumber evidence="11">2.3.2.18</ecNumber>
    </submittedName>
</protein>
<evidence type="ECO:0000313" key="11">
    <source>
        <dbReference type="EMBL" id="SUM89100.1"/>
    </source>
</evidence>
<proteinExistence type="inferred from homology"/>
<evidence type="ECO:0000256" key="6">
    <source>
        <dbReference type="ARBA" id="ARBA00022984"/>
    </source>
</evidence>
<organism evidence="11">
    <name type="scientific">Staphylococcus schleiferi</name>
    <dbReference type="NCBI Taxonomy" id="1295"/>
    <lineage>
        <taxon>Bacteria</taxon>
        <taxon>Bacillati</taxon>
        <taxon>Bacillota</taxon>
        <taxon>Bacilli</taxon>
        <taxon>Bacillales</taxon>
        <taxon>Staphylococcaceae</taxon>
        <taxon>Staphylococcus</taxon>
    </lineage>
</organism>
<comment type="subcellular location">
    <subcellularLocation>
        <location evidence="1">Cytoplasm</location>
    </subcellularLocation>
</comment>
<dbReference type="GO" id="GO:0009252">
    <property type="term" value="P:peptidoglycan biosynthetic process"/>
    <property type="evidence" value="ECO:0007669"/>
    <property type="project" value="UniProtKB-KW"/>
</dbReference>
<dbReference type="InterPro" id="IPR016181">
    <property type="entry name" value="Acyl_CoA_acyltransferase"/>
</dbReference>
<dbReference type="Proteomes" id="UP000264146">
    <property type="component" value="Chromosome"/>
</dbReference>
<evidence type="ECO:0000256" key="3">
    <source>
        <dbReference type="ARBA" id="ARBA00022490"/>
    </source>
</evidence>
<dbReference type="PANTHER" id="PTHR36174">
    <property type="entry name" value="LIPID II:GLYCINE GLYCYLTRANSFERASE"/>
    <property type="match status" value="1"/>
</dbReference>
<dbReference type="AlphaFoldDB" id="A0A7Z7QQ99"/>
<dbReference type="InterPro" id="IPR003447">
    <property type="entry name" value="FEMABX"/>
</dbReference>
<dbReference type="Gene3D" id="3.40.630.30">
    <property type="match status" value="2"/>
</dbReference>
<dbReference type="RefSeq" id="WP_016425031.1">
    <property type="nucleotide sequence ID" value="NZ_CABKRV010000001.1"/>
</dbReference>
<dbReference type="EC" id="2.3.2.18" evidence="11"/>
<dbReference type="GO" id="GO:0005737">
    <property type="term" value="C:cytoplasm"/>
    <property type="evidence" value="ECO:0007669"/>
    <property type="project" value="UniProtKB-SubCell"/>
</dbReference>
<evidence type="ECO:0000256" key="4">
    <source>
        <dbReference type="ARBA" id="ARBA00022679"/>
    </source>
</evidence>
<dbReference type="EMBL" id="UHEF01000001">
    <property type="protein sequence ID" value="SUM89100.1"/>
    <property type="molecule type" value="Genomic_DNA"/>
</dbReference>
<evidence type="ECO:0000256" key="2">
    <source>
        <dbReference type="ARBA" id="ARBA00009943"/>
    </source>
</evidence>
<keyword evidence="8" id="KW-0961">Cell wall biogenesis/degradation</keyword>
<sequence length="420" mass="49780">MKFTELTVEEYDQFVQNPVLESHYFQVKENIATREADGFQVVLLGVKDDNNQILAASLFSKIPTAGSYVYYSNRGPVMDYSDLGLVDFYLKELEQYLTKNKCLYVKIDPYWIYQIYDKDIQPFPNRERNDKLVQLFKSHGYRHHGFTTTYDTSSQVRWMGVLDLKDQTPQTLKKSFDSQRKRNINKANNFGVKVRFLEKDEIDLFLELYRETEERAGFVSKTDDYFKNFINHYGHKVLIPLAYIDLDEYITTLQESLNDKESRRDQMMSKENKTDKQIKKIAELDTQIDHDQKELLRASELRQTDGAILHLASGVYFANAYEINYFSGGSSEKYNQFMGPYAMHWFMINYCFEHGYERYNFYGLSGDFTENSEDYGVYRFKRGFNVQIEELIGDFYKPIHKVKYFVFNTLNKVRTKIKKQ</sequence>
<dbReference type="EMBL" id="POVK01000010">
    <property type="protein sequence ID" value="NHA33736.1"/>
    <property type="molecule type" value="Genomic_DNA"/>
</dbReference>
<keyword evidence="3" id="KW-0963">Cytoplasm</keyword>